<feature type="transmembrane region" description="Helical" evidence="1">
    <location>
        <begin position="168"/>
        <end position="187"/>
    </location>
</feature>
<gene>
    <name evidence="2" type="ORF">SAMN05421818_11073</name>
</gene>
<proteinExistence type="predicted"/>
<keyword evidence="1" id="KW-0812">Transmembrane</keyword>
<name>A0A1G8EE80_9FLAO</name>
<organism evidence="2 3">
    <name type="scientific">Myroides phaeus</name>
    <dbReference type="NCBI Taxonomy" id="702745"/>
    <lineage>
        <taxon>Bacteria</taxon>
        <taxon>Pseudomonadati</taxon>
        <taxon>Bacteroidota</taxon>
        <taxon>Flavobacteriia</taxon>
        <taxon>Flavobacteriales</taxon>
        <taxon>Flavobacteriaceae</taxon>
        <taxon>Myroides</taxon>
    </lineage>
</organism>
<evidence type="ECO:0000313" key="2">
    <source>
        <dbReference type="EMBL" id="SDH68213.1"/>
    </source>
</evidence>
<reference evidence="3" key="1">
    <citation type="submission" date="2016-10" db="EMBL/GenBank/DDBJ databases">
        <authorList>
            <person name="Varghese N."/>
            <person name="Submissions S."/>
        </authorList>
    </citation>
    <scope>NUCLEOTIDE SEQUENCE [LARGE SCALE GENOMIC DNA]</scope>
    <source>
        <strain evidence="3">DSM 23313</strain>
    </source>
</reference>
<feature type="transmembrane region" description="Helical" evidence="1">
    <location>
        <begin position="199"/>
        <end position="223"/>
    </location>
</feature>
<keyword evidence="1" id="KW-1133">Transmembrane helix</keyword>
<keyword evidence="3" id="KW-1185">Reference proteome</keyword>
<feature type="transmembrane region" description="Helical" evidence="1">
    <location>
        <begin position="118"/>
        <end position="135"/>
    </location>
</feature>
<dbReference type="EMBL" id="FNDQ01000010">
    <property type="protein sequence ID" value="SDH68213.1"/>
    <property type="molecule type" value="Genomic_DNA"/>
</dbReference>
<feature type="transmembrane region" description="Helical" evidence="1">
    <location>
        <begin position="92"/>
        <end position="112"/>
    </location>
</feature>
<dbReference type="Proteomes" id="UP000243588">
    <property type="component" value="Unassembled WGS sequence"/>
</dbReference>
<evidence type="ECO:0000313" key="3">
    <source>
        <dbReference type="Proteomes" id="UP000243588"/>
    </source>
</evidence>
<protein>
    <submittedName>
        <fullName evidence="2">Uncharacterized protein</fullName>
    </submittedName>
</protein>
<accession>A0A1G8EE80</accession>
<sequence length="238" mass="28335">MTQLTNRQIDYIRKVVQSNGAYYYEVTEELTDHLISSIEELWNEEPLLSFEQVFQIQFNNFGKDNFLKIKKENEKMHFSIYKSMFLKEIQSFFRLPQITITIAFLLTAFAFLTKINNLFFTLLFLVLALGSPYFLNITLQTNNNKNPVINERLNIKQRFLIDETFRRVVSSINATSGFIYLIISIIPRYQQFTYLIDTLAYNIVFAFCFTLLALTNYICWFVLYPRYKKEKENILKIT</sequence>
<keyword evidence="1" id="KW-0472">Membrane</keyword>
<evidence type="ECO:0000256" key="1">
    <source>
        <dbReference type="SAM" id="Phobius"/>
    </source>
</evidence>
<dbReference type="AlphaFoldDB" id="A0A1G8EE80"/>
<dbReference type="RefSeq" id="WP_090408238.1">
    <property type="nucleotide sequence ID" value="NZ_FNDQ01000010.1"/>
</dbReference>
<dbReference type="STRING" id="702745.SAMN05421818_11073"/>